<keyword evidence="6" id="KW-0677">Repeat</keyword>
<dbReference type="InterPro" id="IPR029063">
    <property type="entry name" value="SAM-dependent_MTases_sf"/>
</dbReference>
<dbReference type="GO" id="GO:0032259">
    <property type="term" value="P:methylation"/>
    <property type="evidence" value="ECO:0007669"/>
    <property type="project" value="UniProtKB-KW"/>
</dbReference>
<dbReference type="PANTHER" id="PTHR46098">
    <property type="entry name" value="TRNA (CYTOSINE(38)-C(5))-METHYLTRANSFERASE"/>
    <property type="match status" value="1"/>
</dbReference>
<dbReference type="InterPro" id="IPR050750">
    <property type="entry name" value="C5-MTase"/>
</dbReference>
<dbReference type="Pfam" id="PF00145">
    <property type="entry name" value="DNA_methylase"/>
    <property type="match status" value="1"/>
</dbReference>
<dbReference type="PROSITE" id="PS00095">
    <property type="entry name" value="C5_MTASE_2"/>
    <property type="match status" value="1"/>
</dbReference>
<name>A0A6C0JXT0_9ZZZZ</name>
<evidence type="ECO:0000256" key="3">
    <source>
        <dbReference type="ARBA" id="ARBA00022679"/>
    </source>
</evidence>
<dbReference type="Gene3D" id="3.90.120.10">
    <property type="entry name" value="DNA Methylase, subunit A, domain 2"/>
    <property type="match status" value="1"/>
</dbReference>
<evidence type="ECO:0000256" key="8">
    <source>
        <dbReference type="ARBA" id="ARBA00022833"/>
    </source>
</evidence>
<dbReference type="Gene3D" id="3.40.50.150">
    <property type="entry name" value="Vaccinia Virus protein VP39"/>
    <property type="match status" value="1"/>
</dbReference>
<accession>A0A6C0JXT0</accession>
<dbReference type="NCBIfam" id="TIGR00675">
    <property type="entry name" value="dcm"/>
    <property type="match status" value="1"/>
</dbReference>
<evidence type="ECO:0000256" key="4">
    <source>
        <dbReference type="ARBA" id="ARBA00022691"/>
    </source>
</evidence>
<keyword evidence="3" id="KW-0808">Transferase</keyword>
<sequence>MVKYSCETCQKTFTQKGHLEDHQNRKRPCKKDNTIEALVEQKVKEALSKTNEGAVKIDTTTTTIMQSNTMDYTKKTREELIAICKEKSIKGYSGKKKDEIIQLLTHKLPTEITPQNAIVNTSIVDIIPSTDITNIKYIDLFCGIGGFHQALTNIIPTSSCVLASDIDENARKTYETNHTLKPVGDIKKIDINAIPTFNLICGGFPCQAFSIAQWKDKKAFDDPRGTLFFEILKVIDIHKPKCILLENVSHLTKINKGAVLQTLLNSLKTRGYKVSYQLLSPHQFGIPQNRERVYIVATASEKEFDFKILSQKTSICKLSDILDTDVSEEYYIDTSKYKILENTQIKKQSKSGLKFCGYLKGELRKVGAKENTEHLSRVHKQLMRIYSSDGTHPTLAASETSGRYHIYEESTKRVRRLTLNECYKLMAYPSTFIKNTNKGVAYKQIGNSVCVRVIEEIIKEMVKQEVM</sequence>
<dbReference type="GO" id="GO:0003886">
    <property type="term" value="F:DNA (cytosine-5-)-methyltransferase activity"/>
    <property type="evidence" value="ECO:0007669"/>
    <property type="project" value="UniProtKB-EC"/>
</dbReference>
<evidence type="ECO:0000259" key="9">
    <source>
        <dbReference type="PROSITE" id="PS50157"/>
    </source>
</evidence>
<dbReference type="EC" id="2.1.1.37" evidence="1"/>
<dbReference type="PROSITE" id="PS51679">
    <property type="entry name" value="SAM_MT_C5"/>
    <property type="match status" value="1"/>
</dbReference>
<proteinExistence type="predicted"/>
<dbReference type="PROSITE" id="PS00094">
    <property type="entry name" value="C5_MTASE_1"/>
    <property type="match status" value="1"/>
</dbReference>
<evidence type="ECO:0000256" key="2">
    <source>
        <dbReference type="ARBA" id="ARBA00022603"/>
    </source>
</evidence>
<dbReference type="InterPro" id="IPR031303">
    <property type="entry name" value="C5_meth_CS"/>
</dbReference>
<dbReference type="FunFam" id="3.30.160.60:FF:000100">
    <property type="entry name" value="Zinc finger 45-like"/>
    <property type="match status" value="1"/>
</dbReference>
<reference evidence="10" key="1">
    <citation type="journal article" date="2020" name="Nature">
        <title>Giant virus diversity and host interactions through global metagenomics.</title>
        <authorList>
            <person name="Schulz F."/>
            <person name="Roux S."/>
            <person name="Paez-Espino D."/>
            <person name="Jungbluth S."/>
            <person name="Walsh D.A."/>
            <person name="Denef V.J."/>
            <person name="McMahon K.D."/>
            <person name="Konstantinidis K.T."/>
            <person name="Eloe-Fadrosh E.A."/>
            <person name="Kyrpides N.C."/>
            <person name="Woyke T."/>
        </authorList>
    </citation>
    <scope>NUCLEOTIDE SEQUENCE</scope>
    <source>
        <strain evidence="10">GVMAG-S-1101164-105</strain>
    </source>
</reference>
<dbReference type="AlphaFoldDB" id="A0A6C0JXT0"/>
<dbReference type="InterPro" id="IPR018117">
    <property type="entry name" value="C5_DNA_meth_AS"/>
</dbReference>
<dbReference type="CDD" id="cd00315">
    <property type="entry name" value="Cyt_C5_DNA_methylase"/>
    <property type="match status" value="1"/>
</dbReference>
<keyword evidence="7" id="KW-0863">Zinc-finger</keyword>
<feature type="domain" description="C2H2-type" evidence="9">
    <location>
        <begin position="4"/>
        <end position="32"/>
    </location>
</feature>
<dbReference type="GO" id="GO:0008270">
    <property type="term" value="F:zinc ion binding"/>
    <property type="evidence" value="ECO:0007669"/>
    <property type="project" value="UniProtKB-KW"/>
</dbReference>
<keyword evidence="4" id="KW-0949">S-adenosyl-L-methionine</keyword>
<dbReference type="SUPFAM" id="SSF53335">
    <property type="entry name" value="S-adenosyl-L-methionine-dependent methyltransferases"/>
    <property type="match status" value="1"/>
</dbReference>
<evidence type="ECO:0000313" key="10">
    <source>
        <dbReference type="EMBL" id="QHU09616.1"/>
    </source>
</evidence>
<protein>
    <recommendedName>
        <fullName evidence="1">DNA (cytosine-5-)-methyltransferase</fullName>
        <ecNumber evidence="1">2.1.1.37</ecNumber>
    </recommendedName>
</protein>
<dbReference type="PRINTS" id="PR00105">
    <property type="entry name" value="C5METTRFRASE"/>
</dbReference>
<keyword evidence="5" id="KW-0479">Metal-binding</keyword>
<keyword evidence="2" id="KW-0489">Methyltransferase</keyword>
<evidence type="ECO:0000256" key="7">
    <source>
        <dbReference type="ARBA" id="ARBA00022771"/>
    </source>
</evidence>
<dbReference type="Gene3D" id="3.30.160.60">
    <property type="entry name" value="Classic Zinc Finger"/>
    <property type="match status" value="1"/>
</dbReference>
<dbReference type="InterPro" id="IPR013087">
    <property type="entry name" value="Znf_C2H2_type"/>
</dbReference>
<evidence type="ECO:0000256" key="5">
    <source>
        <dbReference type="ARBA" id="ARBA00022723"/>
    </source>
</evidence>
<evidence type="ECO:0000256" key="6">
    <source>
        <dbReference type="ARBA" id="ARBA00022737"/>
    </source>
</evidence>
<dbReference type="PROSITE" id="PS50157">
    <property type="entry name" value="ZINC_FINGER_C2H2_2"/>
    <property type="match status" value="1"/>
</dbReference>
<dbReference type="EMBL" id="MN740740">
    <property type="protein sequence ID" value="QHU09616.1"/>
    <property type="molecule type" value="Genomic_DNA"/>
</dbReference>
<dbReference type="InterPro" id="IPR001525">
    <property type="entry name" value="C5_MeTfrase"/>
</dbReference>
<dbReference type="PANTHER" id="PTHR46098:SF1">
    <property type="entry name" value="TRNA (CYTOSINE(38)-C(5))-METHYLTRANSFERASE"/>
    <property type="match status" value="1"/>
</dbReference>
<organism evidence="10">
    <name type="scientific">viral metagenome</name>
    <dbReference type="NCBI Taxonomy" id="1070528"/>
    <lineage>
        <taxon>unclassified sequences</taxon>
        <taxon>metagenomes</taxon>
        <taxon>organismal metagenomes</taxon>
    </lineage>
</organism>
<evidence type="ECO:0000256" key="1">
    <source>
        <dbReference type="ARBA" id="ARBA00011975"/>
    </source>
</evidence>
<keyword evidence="8" id="KW-0862">Zinc</keyword>